<dbReference type="Proteomes" id="UP000050525">
    <property type="component" value="Unassembled WGS sequence"/>
</dbReference>
<reference evidence="2 3" key="1">
    <citation type="journal article" date="2012" name="Genome Biol.">
        <title>Sequencing three crocodilian genomes to illuminate the evolution of archosaurs and amniotes.</title>
        <authorList>
            <person name="St John J.A."/>
            <person name="Braun E.L."/>
            <person name="Isberg S.R."/>
            <person name="Miles L.G."/>
            <person name="Chong A.Y."/>
            <person name="Gongora J."/>
            <person name="Dalzell P."/>
            <person name="Moran C."/>
            <person name="Bed'hom B."/>
            <person name="Abzhanov A."/>
            <person name="Burgess S.C."/>
            <person name="Cooksey A.M."/>
            <person name="Castoe T.A."/>
            <person name="Crawford N.G."/>
            <person name="Densmore L.D."/>
            <person name="Drew J.C."/>
            <person name="Edwards S.V."/>
            <person name="Faircloth B.C."/>
            <person name="Fujita M.K."/>
            <person name="Greenwold M.J."/>
            <person name="Hoffmann F.G."/>
            <person name="Howard J.M."/>
            <person name="Iguchi T."/>
            <person name="Janes D.E."/>
            <person name="Khan S.Y."/>
            <person name="Kohno S."/>
            <person name="de Koning A.J."/>
            <person name="Lance S.L."/>
            <person name="McCarthy F.M."/>
            <person name="McCormack J.E."/>
            <person name="Merchant M.E."/>
            <person name="Peterson D.G."/>
            <person name="Pollock D.D."/>
            <person name="Pourmand N."/>
            <person name="Raney B.J."/>
            <person name="Roessler K.A."/>
            <person name="Sanford J.R."/>
            <person name="Sawyer R.H."/>
            <person name="Schmidt C.J."/>
            <person name="Triplett E.W."/>
            <person name="Tuberville T.D."/>
            <person name="Venegas-Anaya M."/>
            <person name="Howard J.T."/>
            <person name="Jarvis E.D."/>
            <person name="Guillette L.J.Jr."/>
            <person name="Glenn T.C."/>
            <person name="Green R.E."/>
            <person name="Ray D.A."/>
        </authorList>
    </citation>
    <scope>NUCLEOTIDE SEQUENCE [LARGE SCALE GENOMIC DNA]</scope>
    <source>
        <strain evidence="2">KSC_2009_1</strain>
    </source>
</reference>
<protein>
    <submittedName>
        <fullName evidence="2">Uncharacterized protein</fullName>
    </submittedName>
</protein>
<accession>A0A151NFA8</accession>
<feature type="region of interest" description="Disordered" evidence="1">
    <location>
        <begin position="1"/>
        <end position="23"/>
    </location>
</feature>
<keyword evidence="3" id="KW-1185">Reference proteome</keyword>
<evidence type="ECO:0000313" key="3">
    <source>
        <dbReference type="Proteomes" id="UP000050525"/>
    </source>
</evidence>
<name>A0A151NFA8_ALLMI</name>
<evidence type="ECO:0000256" key="1">
    <source>
        <dbReference type="SAM" id="MobiDB-lite"/>
    </source>
</evidence>
<dbReference type="AlphaFoldDB" id="A0A151NFA8"/>
<dbReference type="EMBL" id="AKHW03003201">
    <property type="protein sequence ID" value="KYO35481.1"/>
    <property type="molecule type" value="Genomic_DNA"/>
</dbReference>
<evidence type="ECO:0000313" key="2">
    <source>
        <dbReference type="EMBL" id="KYO35481.1"/>
    </source>
</evidence>
<comment type="caution">
    <text evidence="2">The sequence shown here is derived from an EMBL/GenBank/DDBJ whole genome shotgun (WGS) entry which is preliminary data.</text>
</comment>
<sequence length="69" mass="7274">MGGCTSAPSFHPPPVGQTLQQEQECRTKFPVRLGNADPSPLQLDCIGSQNQRKIATAVAAVPNLCLMGP</sequence>
<proteinExistence type="predicted"/>
<organism evidence="2 3">
    <name type="scientific">Alligator mississippiensis</name>
    <name type="common">American alligator</name>
    <dbReference type="NCBI Taxonomy" id="8496"/>
    <lineage>
        <taxon>Eukaryota</taxon>
        <taxon>Metazoa</taxon>
        <taxon>Chordata</taxon>
        <taxon>Craniata</taxon>
        <taxon>Vertebrata</taxon>
        <taxon>Euteleostomi</taxon>
        <taxon>Archelosauria</taxon>
        <taxon>Archosauria</taxon>
        <taxon>Crocodylia</taxon>
        <taxon>Alligatoridae</taxon>
        <taxon>Alligatorinae</taxon>
        <taxon>Alligator</taxon>
    </lineage>
</organism>
<gene>
    <name evidence="2" type="ORF">Y1Q_0008048</name>
</gene>